<dbReference type="AlphaFoldDB" id="A0A9P6VSZ9"/>
<dbReference type="GO" id="GO:0016491">
    <property type="term" value="F:oxidoreductase activity"/>
    <property type="evidence" value="ECO:0007669"/>
    <property type="project" value="UniProtKB-KW"/>
</dbReference>
<evidence type="ECO:0000256" key="1">
    <source>
        <dbReference type="ARBA" id="ARBA00006484"/>
    </source>
</evidence>
<keyword evidence="2" id="KW-0560">Oxidoreductase</keyword>
<dbReference type="InterPro" id="IPR002347">
    <property type="entry name" value="SDR_fam"/>
</dbReference>
<dbReference type="Proteomes" id="UP000785200">
    <property type="component" value="Unassembled WGS sequence"/>
</dbReference>
<reference evidence="5" key="1">
    <citation type="submission" date="2019-07" db="EMBL/GenBank/DDBJ databases">
        <title>Hyphodiscus hymeniophilus genome sequencing and assembly.</title>
        <authorList>
            <person name="Kramer G."/>
            <person name="Nodwell J."/>
        </authorList>
    </citation>
    <scope>NUCLEOTIDE SEQUENCE</scope>
    <source>
        <strain evidence="5">ATCC 34498</strain>
    </source>
</reference>
<keyword evidence="4" id="KW-0812">Transmembrane</keyword>
<dbReference type="SUPFAM" id="SSF51735">
    <property type="entry name" value="NAD(P)-binding Rossmann-fold domains"/>
    <property type="match status" value="1"/>
</dbReference>
<accession>A0A9P6VSZ9</accession>
<keyword evidence="4" id="KW-0472">Membrane</keyword>
<dbReference type="Gene3D" id="3.40.50.720">
    <property type="entry name" value="NAD(P)-binding Rossmann-like Domain"/>
    <property type="match status" value="1"/>
</dbReference>
<evidence type="ECO:0000256" key="4">
    <source>
        <dbReference type="SAM" id="Phobius"/>
    </source>
</evidence>
<feature type="region of interest" description="Disordered" evidence="3">
    <location>
        <begin position="371"/>
        <end position="417"/>
    </location>
</feature>
<gene>
    <name evidence="5" type="ORF">D0Z07_0578</name>
</gene>
<evidence type="ECO:0000313" key="5">
    <source>
        <dbReference type="EMBL" id="KAG0653058.1"/>
    </source>
</evidence>
<organism evidence="5 6">
    <name type="scientific">Hyphodiscus hymeniophilus</name>
    <dbReference type="NCBI Taxonomy" id="353542"/>
    <lineage>
        <taxon>Eukaryota</taxon>
        <taxon>Fungi</taxon>
        <taxon>Dikarya</taxon>
        <taxon>Ascomycota</taxon>
        <taxon>Pezizomycotina</taxon>
        <taxon>Leotiomycetes</taxon>
        <taxon>Helotiales</taxon>
        <taxon>Hyphodiscaceae</taxon>
        <taxon>Hyphodiscus</taxon>
    </lineage>
</organism>
<evidence type="ECO:0000313" key="6">
    <source>
        <dbReference type="Proteomes" id="UP000785200"/>
    </source>
</evidence>
<comment type="similarity">
    <text evidence="1">Belongs to the short-chain dehydrogenases/reductases (SDR) family.</text>
</comment>
<feature type="compositionally biased region" description="Basic residues" evidence="3">
    <location>
        <begin position="408"/>
        <end position="417"/>
    </location>
</feature>
<comment type="caution">
    <text evidence="5">The sequence shown here is derived from an EMBL/GenBank/DDBJ whole genome shotgun (WGS) entry which is preliminary data.</text>
</comment>
<proteinExistence type="inferred from homology"/>
<dbReference type="InterPro" id="IPR036291">
    <property type="entry name" value="NAD(P)-bd_dom_sf"/>
</dbReference>
<dbReference type="PANTHER" id="PTHR24320">
    <property type="entry name" value="RETINOL DEHYDROGENASE"/>
    <property type="match status" value="1"/>
</dbReference>
<feature type="transmembrane region" description="Helical" evidence="4">
    <location>
        <begin position="20"/>
        <end position="39"/>
    </location>
</feature>
<evidence type="ECO:0000256" key="3">
    <source>
        <dbReference type="SAM" id="MobiDB-lite"/>
    </source>
</evidence>
<protein>
    <submittedName>
        <fullName evidence="5">Oxidoreductase</fullName>
    </submittedName>
</protein>
<keyword evidence="4" id="KW-1133">Transmembrane helix</keyword>
<feature type="compositionally biased region" description="Basic and acidic residues" evidence="3">
    <location>
        <begin position="371"/>
        <end position="382"/>
    </location>
</feature>
<dbReference type="OrthoDB" id="191979at2759"/>
<dbReference type="PANTHER" id="PTHR24320:SF285">
    <property type="entry name" value="RETINOL DEHYDROGENASE 14"/>
    <property type="match status" value="1"/>
</dbReference>
<dbReference type="Pfam" id="PF00106">
    <property type="entry name" value="adh_short"/>
    <property type="match status" value="1"/>
</dbReference>
<evidence type="ECO:0000256" key="2">
    <source>
        <dbReference type="ARBA" id="ARBA00023002"/>
    </source>
</evidence>
<dbReference type="EMBL" id="VNKQ01000002">
    <property type="protein sequence ID" value="KAG0653058.1"/>
    <property type="molecule type" value="Genomic_DNA"/>
</dbReference>
<sequence length="417" mass="46768">MPIHIAAEAFYNGFPNLPSWWTMLQVATVFAVVALLKWYSTGASNSSERNMHGKVVMITGGTSGIGASVTSNLAERGAQIVLLTHQPPSDMFIVDYIEDLRERTGNEMIYAEQVDLSSLYSIRQFATKWIDNAPPRRLDMIVLAAATLTPPGKPRVLTREGLEETWMVNYLANFHLLSILSPSIRAQPPDRDVRILFATCSSYIQSPPVDDGTVAMKQKEWSPSKAYARSKLALMIFGQAFQKHLDAYKRPDGMPMNSRVVFVDPGYSRTPGMRRWLTRGTLWGLAMYLSMWQAAWMLLKSAEGGAQSFLYAAMEATLGRGPGGKLIKECLELDFARVDVKDEKIAKKLWEGSEKLIERVEREEAVRRALEKKEFEELERTRTQTQTPAEKPGANKEAAGGGTENKKSKSRRQRKAK</sequence>
<keyword evidence="6" id="KW-1185">Reference proteome</keyword>
<name>A0A9P6VSZ9_9HELO</name>